<evidence type="ECO:0008006" key="3">
    <source>
        <dbReference type="Google" id="ProtNLM"/>
    </source>
</evidence>
<protein>
    <recommendedName>
        <fullName evidence="3">Tail fiber protein</fullName>
    </recommendedName>
</protein>
<dbReference type="Proteomes" id="UP001386178">
    <property type="component" value="Segment"/>
</dbReference>
<proteinExistence type="predicted"/>
<keyword evidence="2" id="KW-1185">Reference proteome</keyword>
<organism evidence="1 2">
    <name type="scientific">Xanthomonas phage SB3</name>
    <dbReference type="NCBI Taxonomy" id="3117472"/>
    <lineage>
        <taxon>Viruses</taxon>
        <taxon>Duplodnaviria</taxon>
        <taxon>Heunggongvirae</taxon>
        <taxon>Uroviricota</taxon>
        <taxon>Caudoviricetes</taxon>
        <taxon>Autographivirales</taxon>
        <taxon>Autonotataviridae</taxon>
        <taxon>Euvesivirus</taxon>
        <taxon>Euvesivirus SB3</taxon>
    </lineage>
</organism>
<dbReference type="EMBL" id="PP079414">
    <property type="protein sequence ID" value="WWO60264.1"/>
    <property type="molecule type" value="Genomic_DNA"/>
</dbReference>
<name>A0ABZ2GY04_9CAUD</name>
<reference evidence="1 2" key="1">
    <citation type="submission" date="2024-01" db="EMBL/GenBank/DDBJ databases">
        <title>Novel lytic viruses for Xanthomonas sp. and Stenotrophomonas maltophilia.</title>
        <authorList>
            <person name="Petrzik K."/>
            <person name="Brazdova S."/>
            <person name="Sovova L."/>
            <person name="Neoralova M."/>
        </authorList>
    </citation>
    <scope>NUCLEOTIDE SEQUENCE [LARGE SCALE GENOMIC DNA]</scope>
</reference>
<sequence length="193" mass="21929">MINNGEFSRAPLRQGFVHPIARRTRPLTAYALGHAQLNDPAGPSTYSWFCEYADGAVWVSLEGSEEREKLFDREGITLVSFSFDLAMVPVVSFVDASGSWLWWYDSIAEKHVFTAIDGRTPFVAMDDRRLEQSAIADVILTYLRGDKVYQRIQRDRYTIEYAEQPLGVPITATSSITGFAMHTGNRMQWRIKP</sequence>
<evidence type="ECO:0000313" key="1">
    <source>
        <dbReference type="EMBL" id="WWO60264.1"/>
    </source>
</evidence>
<accession>A0ABZ2GY04</accession>
<evidence type="ECO:0000313" key="2">
    <source>
        <dbReference type="Proteomes" id="UP001386178"/>
    </source>
</evidence>